<dbReference type="InterPro" id="IPR036249">
    <property type="entry name" value="Thioredoxin-like_sf"/>
</dbReference>
<organism evidence="1 2">
    <name type="scientific">Candidatus Magasanikbacteria bacterium CG10_big_fil_rev_8_21_14_0_10_47_10</name>
    <dbReference type="NCBI Taxonomy" id="1974652"/>
    <lineage>
        <taxon>Bacteria</taxon>
        <taxon>Candidatus Magasanikiibacteriota</taxon>
    </lineage>
</organism>
<evidence type="ECO:0008006" key="3">
    <source>
        <dbReference type="Google" id="ProtNLM"/>
    </source>
</evidence>
<dbReference type="SUPFAM" id="SSF52833">
    <property type="entry name" value="Thioredoxin-like"/>
    <property type="match status" value="1"/>
</dbReference>
<dbReference type="AlphaFoldDB" id="A0A2H0TPJ0"/>
<gene>
    <name evidence="1" type="ORF">COU35_04450</name>
</gene>
<dbReference type="Pfam" id="PF04214">
    <property type="entry name" value="DUF411"/>
    <property type="match status" value="1"/>
</dbReference>
<protein>
    <recommendedName>
        <fullName evidence="3">CopG family transcriptional regulator</fullName>
    </recommendedName>
</protein>
<reference evidence="2" key="1">
    <citation type="submission" date="2017-09" db="EMBL/GenBank/DDBJ databases">
        <title>Depth-based differentiation of microbial function through sediment-hosted aquifers and enrichment of novel symbionts in the deep terrestrial subsurface.</title>
        <authorList>
            <person name="Probst A.J."/>
            <person name="Ladd B."/>
            <person name="Jarett J.K."/>
            <person name="Geller-Mcgrath D.E."/>
            <person name="Sieber C.M.K."/>
            <person name="Emerson J.B."/>
            <person name="Anantharaman K."/>
            <person name="Thomas B.C."/>
            <person name="Malmstrom R."/>
            <person name="Stieglmeier M."/>
            <person name="Klingl A."/>
            <person name="Woyke T."/>
            <person name="Ryan C.M."/>
            <person name="Banfield J.F."/>
        </authorList>
    </citation>
    <scope>NUCLEOTIDE SEQUENCE [LARGE SCALE GENOMIC DNA]</scope>
</reference>
<sequence>MKNTGGKKAFALGAVLVIAGAGFFFNFSGNNETNTVRAATLTVYKSPSCGCCGNYVAYMKKEGYDVEVIDTEDMDAIKDQYGIPEFMRSCHTSVVGDGEYVVEGHIPAKGVQELMKGNADVDTIAMPGMPSGSPGMPGPKLGAFTVYSIDSEGNASQFMQL</sequence>
<evidence type="ECO:0000313" key="2">
    <source>
        <dbReference type="Proteomes" id="UP000230154"/>
    </source>
</evidence>
<comment type="caution">
    <text evidence="1">The sequence shown here is derived from an EMBL/GenBank/DDBJ whole genome shotgun (WGS) entry which is preliminary data.</text>
</comment>
<name>A0A2H0TPJ0_9BACT</name>
<proteinExistence type="predicted"/>
<accession>A0A2H0TPJ0</accession>
<evidence type="ECO:0000313" key="1">
    <source>
        <dbReference type="EMBL" id="PIR74065.1"/>
    </source>
</evidence>
<dbReference type="Proteomes" id="UP000230154">
    <property type="component" value="Unassembled WGS sequence"/>
</dbReference>
<dbReference type="InterPro" id="IPR007332">
    <property type="entry name" value="DUF411"/>
</dbReference>
<dbReference type="EMBL" id="PFCB01000030">
    <property type="protein sequence ID" value="PIR74065.1"/>
    <property type="molecule type" value="Genomic_DNA"/>
</dbReference>